<dbReference type="Proteomes" id="UP000292085">
    <property type="component" value="Unassembled WGS sequence"/>
</dbReference>
<dbReference type="InterPro" id="IPR050297">
    <property type="entry name" value="LipidA_mod_glycosyltrf_83"/>
</dbReference>
<gene>
    <name evidence="9" type="ORF">EWE75_04810</name>
</gene>
<keyword evidence="10" id="KW-1185">Reference proteome</keyword>
<evidence type="ECO:0000256" key="3">
    <source>
        <dbReference type="ARBA" id="ARBA00022676"/>
    </source>
</evidence>
<keyword evidence="3" id="KW-0328">Glycosyltransferase</keyword>
<dbReference type="GO" id="GO:0016763">
    <property type="term" value="F:pentosyltransferase activity"/>
    <property type="evidence" value="ECO:0007669"/>
    <property type="project" value="TreeGrafter"/>
</dbReference>
<name>A0A4Q6Y5P9_9SPHN</name>
<evidence type="ECO:0008006" key="11">
    <source>
        <dbReference type="Google" id="ProtNLM"/>
    </source>
</evidence>
<protein>
    <recommendedName>
        <fullName evidence="11">Glycosyltransferase RgtA/B/C/D-like domain-containing protein</fullName>
    </recommendedName>
</protein>
<dbReference type="PROSITE" id="PS51257">
    <property type="entry name" value="PROKAR_LIPOPROTEIN"/>
    <property type="match status" value="1"/>
</dbReference>
<dbReference type="OrthoDB" id="7584929at2"/>
<dbReference type="EMBL" id="SGIS01000005">
    <property type="protein sequence ID" value="RZF65712.1"/>
    <property type="molecule type" value="Genomic_DNA"/>
</dbReference>
<keyword evidence="6 8" id="KW-1133">Transmembrane helix</keyword>
<evidence type="ECO:0000256" key="7">
    <source>
        <dbReference type="ARBA" id="ARBA00023136"/>
    </source>
</evidence>
<keyword evidence="7 8" id="KW-0472">Membrane</keyword>
<feature type="transmembrane region" description="Helical" evidence="8">
    <location>
        <begin position="205"/>
        <end position="230"/>
    </location>
</feature>
<comment type="caution">
    <text evidence="9">The sequence shown here is derived from an EMBL/GenBank/DDBJ whole genome shotgun (WGS) entry which is preliminary data.</text>
</comment>
<evidence type="ECO:0000256" key="1">
    <source>
        <dbReference type="ARBA" id="ARBA00004651"/>
    </source>
</evidence>
<keyword evidence="4" id="KW-0808">Transferase</keyword>
<evidence type="ECO:0000256" key="6">
    <source>
        <dbReference type="ARBA" id="ARBA00022989"/>
    </source>
</evidence>
<feature type="transmembrane region" description="Helical" evidence="8">
    <location>
        <begin position="335"/>
        <end position="356"/>
    </location>
</feature>
<feature type="transmembrane region" description="Helical" evidence="8">
    <location>
        <begin position="392"/>
        <end position="409"/>
    </location>
</feature>
<organism evidence="9 10">
    <name type="scientific">Sphingomonas populi</name>
    <dbReference type="NCBI Taxonomy" id="2484750"/>
    <lineage>
        <taxon>Bacteria</taxon>
        <taxon>Pseudomonadati</taxon>
        <taxon>Pseudomonadota</taxon>
        <taxon>Alphaproteobacteria</taxon>
        <taxon>Sphingomonadales</taxon>
        <taxon>Sphingomonadaceae</taxon>
        <taxon>Sphingomonas</taxon>
    </lineage>
</organism>
<evidence type="ECO:0000256" key="4">
    <source>
        <dbReference type="ARBA" id="ARBA00022679"/>
    </source>
</evidence>
<proteinExistence type="predicted"/>
<dbReference type="PANTHER" id="PTHR33908">
    <property type="entry name" value="MANNOSYLTRANSFERASE YKCB-RELATED"/>
    <property type="match status" value="1"/>
</dbReference>
<dbReference type="GO" id="GO:0005886">
    <property type="term" value="C:plasma membrane"/>
    <property type="evidence" value="ECO:0007669"/>
    <property type="project" value="UniProtKB-SubCell"/>
</dbReference>
<sequence>MVRGPHGVALVLFALVWFSCAWFGSWPLNPNNATRLFAAFSIAERGEATIDRYQSLTIDKAQFGDHYYMDKAPGMTLMAVPFVWGVGKITGGETQELVIDVTNPRLMRFMALRLCVAVALGAALLTAFAAVLLLDLATGITGSPAAGLYAALGYALGSIVWGWSTTMLGHAPVAALLLIATWAIWRGTSGDGELTRWRYPLMAGLALGWAVVIEFQAALGGVAIAGWALWRTRDVAWPVRGRVLAMAVGAGIVAVLPLFAYNLFAFGTLFRLGYQGVVGFNGMQQGLFGLTYPKPGALFGILFGVRRGLLWVSPVIVLGALGLVSMIRARETRDLGVLAAAVVAIVLMVNASYVYWDGGASIGPRHSVPAIPFLAIGLAALWAGSRRAWQRAALVAVLGLSVAINLMIASTDVFGSEAYANPLWDRTILAMFLPGNINTIPGDFFGWSAWRGFFLYLDIAVPLLVLLVLWTRGAERRAR</sequence>
<feature type="transmembrane region" description="Helical" evidence="8">
    <location>
        <begin position="368"/>
        <end position="385"/>
    </location>
</feature>
<feature type="transmembrane region" description="Helical" evidence="8">
    <location>
        <begin position="453"/>
        <end position="471"/>
    </location>
</feature>
<feature type="transmembrane region" description="Helical" evidence="8">
    <location>
        <begin position="242"/>
        <end position="264"/>
    </location>
</feature>
<feature type="transmembrane region" description="Helical" evidence="8">
    <location>
        <begin position="114"/>
        <end position="134"/>
    </location>
</feature>
<feature type="transmembrane region" description="Helical" evidence="8">
    <location>
        <begin position="168"/>
        <end position="185"/>
    </location>
</feature>
<evidence type="ECO:0000313" key="9">
    <source>
        <dbReference type="EMBL" id="RZF65712.1"/>
    </source>
</evidence>
<dbReference type="GO" id="GO:0009103">
    <property type="term" value="P:lipopolysaccharide biosynthetic process"/>
    <property type="evidence" value="ECO:0007669"/>
    <property type="project" value="UniProtKB-ARBA"/>
</dbReference>
<evidence type="ECO:0000256" key="8">
    <source>
        <dbReference type="SAM" id="Phobius"/>
    </source>
</evidence>
<keyword evidence="2" id="KW-1003">Cell membrane</keyword>
<feature type="transmembrane region" description="Helical" evidence="8">
    <location>
        <begin position="297"/>
        <end position="323"/>
    </location>
</feature>
<evidence type="ECO:0000256" key="5">
    <source>
        <dbReference type="ARBA" id="ARBA00022692"/>
    </source>
</evidence>
<keyword evidence="5 8" id="KW-0812">Transmembrane</keyword>
<evidence type="ECO:0000313" key="10">
    <source>
        <dbReference type="Proteomes" id="UP000292085"/>
    </source>
</evidence>
<dbReference type="PANTHER" id="PTHR33908:SF11">
    <property type="entry name" value="MEMBRANE PROTEIN"/>
    <property type="match status" value="1"/>
</dbReference>
<dbReference type="AlphaFoldDB" id="A0A4Q6Y5P9"/>
<reference evidence="9 10" key="1">
    <citation type="submission" date="2019-02" db="EMBL/GenBank/DDBJ databases">
        <authorList>
            <person name="Li Y."/>
        </authorList>
    </citation>
    <scope>NUCLEOTIDE SEQUENCE [LARGE SCALE GENOMIC DNA]</scope>
    <source>
        <strain evidence="9 10">3-7</strain>
    </source>
</reference>
<comment type="subcellular location">
    <subcellularLocation>
        <location evidence="1">Cell membrane</location>
        <topology evidence="1">Multi-pass membrane protein</topology>
    </subcellularLocation>
</comment>
<feature type="transmembrane region" description="Helical" evidence="8">
    <location>
        <begin position="146"/>
        <end position="163"/>
    </location>
</feature>
<accession>A0A4Q6Y5P9</accession>
<evidence type="ECO:0000256" key="2">
    <source>
        <dbReference type="ARBA" id="ARBA00022475"/>
    </source>
</evidence>
<feature type="transmembrane region" description="Helical" evidence="8">
    <location>
        <begin position="6"/>
        <end position="26"/>
    </location>
</feature>